<feature type="domain" description="Alpha-2-macroglobulin RAP C-terminal" evidence="4">
    <location>
        <begin position="134"/>
        <end position="333"/>
    </location>
</feature>
<accession>A0AAV2HF87</accession>
<dbReference type="InterPro" id="IPR037999">
    <property type="entry name" value="RAP_D3"/>
</dbReference>
<gene>
    <name evidence="5" type="ORF">GSLYS_00006659001</name>
</gene>
<feature type="domain" description="Alpha-2-macroglobulin receptor-associated protein" evidence="3">
    <location>
        <begin position="22"/>
        <end position="117"/>
    </location>
</feature>
<dbReference type="GO" id="GO:0050750">
    <property type="term" value="F:low-density lipoprotein particle receptor binding"/>
    <property type="evidence" value="ECO:0007669"/>
    <property type="project" value="InterPro"/>
</dbReference>
<name>A0AAV2HF87_LYMST</name>
<dbReference type="GO" id="GO:0008201">
    <property type="term" value="F:heparin binding"/>
    <property type="evidence" value="ECO:0007669"/>
    <property type="project" value="InterPro"/>
</dbReference>
<dbReference type="Pfam" id="PF06401">
    <property type="entry name" value="Alpha-2-MRAP_C"/>
    <property type="match status" value="1"/>
</dbReference>
<dbReference type="Pfam" id="PF06400">
    <property type="entry name" value="Alpha-2-MRAP_N"/>
    <property type="match status" value="1"/>
</dbReference>
<evidence type="ECO:0000313" key="6">
    <source>
        <dbReference type="Proteomes" id="UP001497497"/>
    </source>
</evidence>
<dbReference type="InterPro" id="IPR036744">
    <property type="entry name" value="RAP_sf"/>
</dbReference>
<dbReference type="AlphaFoldDB" id="A0AAV2HF87"/>
<keyword evidence="6" id="KW-1185">Reference proteome</keyword>
<keyword evidence="2" id="KW-0732">Signal</keyword>
<evidence type="ECO:0000256" key="2">
    <source>
        <dbReference type="SAM" id="SignalP"/>
    </source>
</evidence>
<evidence type="ECO:0000259" key="4">
    <source>
        <dbReference type="Pfam" id="PF06401"/>
    </source>
</evidence>
<sequence length="333" mass="39774">MEHLKQILILYSILTLFLIEFSHSNKYSQTANTDINLENQDKPFRMKKTNLLWSKAQERLSSVKLAELYADLQVHDRQELHLKKMKGDNFDKDGQYEARVLASYRRIIEDFGLEDVFFGNEIPDHDQEKKSSQFQDPKLQSMWKRAEESGFTEKDLKMLREEFWHQQMRIQEYQFLHRQLNDFPDPEDNTVDLEQKKLGLSTEDVSNKKAAMKNTKKDIKDGYMKLEHLTATLSGSEPMFKDHRVLKLWALAKKTNWSEEEQNSFKEELKHFENRLSKEAFYKEQVELSSSENELKDRHQELKDKHEFMNRKVKKLHTDLKTRIDKALMHSEL</sequence>
<reference evidence="5 6" key="1">
    <citation type="submission" date="2024-04" db="EMBL/GenBank/DDBJ databases">
        <authorList>
            <consortium name="Genoscope - CEA"/>
            <person name="William W."/>
        </authorList>
    </citation>
    <scope>NUCLEOTIDE SEQUENCE [LARGE SCALE GENOMIC DNA]</scope>
</reference>
<evidence type="ECO:0000256" key="1">
    <source>
        <dbReference type="SAM" id="Coils"/>
    </source>
</evidence>
<feature type="signal peptide" evidence="2">
    <location>
        <begin position="1"/>
        <end position="24"/>
    </location>
</feature>
<dbReference type="SUPFAM" id="SSF47045">
    <property type="entry name" value="RAP domain-like"/>
    <property type="match status" value="3"/>
</dbReference>
<dbReference type="GO" id="GO:0048259">
    <property type="term" value="P:regulation of receptor-mediated endocytosis"/>
    <property type="evidence" value="ECO:0007669"/>
    <property type="project" value="TreeGrafter"/>
</dbReference>
<dbReference type="PANTHER" id="PTHR16560">
    <property type="entry name" value="ALPHA-2-MACROGLOBULIN RECEPTOR-ASSOCIATED PROTEIN"/>
    <property type="match status" value="1"/>
</dbReference>
<dbReference type="GO" id="GO:0048019">
    <property type="term" value="F:receptor antagonist activity"/>
    <property type="evidence" value="ECO:0007669"/>
    <property type="project" value="InterPro"/>
</dbReference>
<proteinExistence type="predicted"/>
<evidence type="ECO:0000259" key="3">
    <source>
        <dbReference type="Pfam" id="PF06400"/>
    </source>
</evidence>
<feature type="coiled-coil region" evidence="1">
    <location>
        <begin position="292"/>
        <end position="319"/>
    </location>
</feature>
<dbReference type="PANTHER" id="PTHR16560:SF2">
    <property type="entry name" value="ALPHA-2-MACROGLOBULIN RECEPTOR-ASSOCIATED PROTEIN"/>
    <property type="match status" value="1"/>
</dbReference>
<evidence type="ECO:0008006" key="7">
    <source>
        <dbReference type="Google" id="ProtNLM"/>
    </source>
</evidence>
<keyword evidence="1" id="KW-0175">Coiled coil</keyword>
<dbReference type="GO" id="GO:0005783">
    <property type="term" value="C:endoplasmic reticulum"/>
    <property type="evidence" value="ECO:0007669"/>
    <property type="project" value="InterPro"/>
</dbReference>
<dbReference type="CDD" id="cd14808">
    <property type="entry name" value="RAP_D3"/>
    <property type="match status" value="1"/>
</dbReference>
<comment type="caution">
    <text evidence="5">The sequence shown here is derived from an EMBL/GenBank/DDBJ whole genome shotgun (WGS) entry which is preliminary data.</text>
</comment>
<dbReference type="Proteomes" id="UP001497497">
    <property type="component" value="Unassembled WGS sequence"/>
</dbReference>
<dbReference type="InterPro" id="IPR010483">
    <property type="entry name" value="Alpha_2_MRAP_C"/>
</dbReference>
<dbReference type="InterPro" id="IPR038003">
    <property type="entry name" value="A2-macroglobuin_RAP"/>
</dbReference>
<protein>
    <recommendedName>
        <fullName evidence="7">Alpha-2-macroglobulin receptor-associated protein</fullName>
    </recommendedName>
</protein>
<feature type="chain" id="PRO_5043337533" description="Alpha-2-macroglobulin receptor-associated protein" evidence="2">
    <location>
        <begin position="25"/>
        <end position="333"/>
    </location>
</feature>
<evidence type="ECO:0000313" key="5">
    <source>
        <dbReference type="EMBL" id="CAL1532641.1"/>
    </source>
</evidence>
<dbReference type="InterPro" id="IPR009066">
    <property type="entry name" value="MG_RAP_rcpt_1"/>
</dbReference>
<organism evidence="5 6">
    <name type="scientific">Lymnaea stagnalis</name>
    <name type="common">Great pond snail</name>
    <name type="synonym">Helix stagnalis</name>
    <dbReference type="NCBI Taxonomy" id="6523"/>
    <lineage>
        <taxon>Eukaryota</taxon>
        <taxon>Metazoa</taxon>
        <taxon>Spiralia</taxon>
        <taxon>Lophotrochozoa</taxon>
        <taxon>Mollusca</taxon>
        <taxon>Gastropoda</taxon>
        <taxon>Heterobranchia</taxon>
        <taxon>Euthyneura</taxon>
        <taxon>Panpulmonata</taxon>
        <taxon>Hygrophila</taxon>
        <taxon>Lymnaeoidea</taxon>
        <taxon>Lymnaeidae</taxon>
        <taxon>Lymnaea</taxon>
    </lineage>
</organism>
<dbReference type="Gene3D" id="1.20.81.10">
    <property type="entry name" value="RAP domain"/>
    <property type="match status" value="3"/>
</dbReference>
<dbReference type="EMBL" id="CAXITT010000121">
    <property type="protein sequence ID" value="CAL1532641.1"/>
    <property type="molecule type" value="Genomic_DNA"/>
</dbReference>